<keyword evidence="1" id="KW-0732">Signal</keyword>
<evidence type="ECO:0000256" key="1">
    <source>
        <dbReference type="SAM" id="SignalP"/>
    </source>
</evidence>
<evidence type="ECO:0000313" key="2">
    <source>
        <dbReference type="EMBL" id="RZS72658.1"/>
    </source>
</evidence>
<name>A0A4Q7MVK9_9BACT</name>
<dbReference type="Proteomes" id="UP000293874">
    <property type="component" value="Unassembled WGS sequence"/>
</dbReference>
<dbReference type="SUPFAM" id="SSF52096">
    <property type="entry name" value="ClpP/crotonase"/>
    <property type="match status" value="1"/>
</dbReference>
<dbReference type="AlphaFoldDB" id="A0A4Q7MVK9"/>
<organism evidence="2 3">
    <name type="scientific">Pseudobacter ginsenosidimutans</name>
    <dbReference type="NCBI Taxonomy" id="661488"/>
    <lineage>
        <taxon>Bacteria</taxon>
        <taxon>Pseudomonadati</taxon>
        <taxon>Bacteroidota</taxon>
        <taxon>Chitinophagia</taxon>
        <taxon>Chitinophagales</taxon>
        <taxon>Chitinophagaceae</taxon>
        <taxon>Pseudobacter</taxon>
    </lineage>
</organism>
<gene>
    <name evidence="2" type="ORF">EV199_4581</name>
</gene>
<proteinExistence type="predicted"/>
<comment type="caution">
    <text evidence="2">The sequence shown here is derived from an EMBL/GenBank/DDBJ whole genome shotgun (WGS) entry which is preliminary data.</text>
</comment>
<dbReference type="PROSITE" id="PS51257">
    <property type="entry name" value="PROKAR_LIPOPROTEIN"/>
    <property type="match status" value="1"/>
</dbReference>
<dbReference type="EMBL" id="SGXA01000002">
    <property type="protein sequence ID" value="RZS72658.1"/>
    <property type="molecule type" value="Genomic_DNA"/>
</dbReference>
<reference evidence="2 3" key="1">
    <citation type="submission" date="2019-02" db="EMBL/GenBank/DDBJ databases">
        <title>Genomic Encyclopedia of Type Strains, Phase IV (KMG-IV): sequencing the most valuable type-strain genomes for metagenomic binning, comparative biology and taxonomic classification.</title>
        <authorList>
            <person name="Goeker M."/>
        </authorList>
    </citation>
    <scope>NUCLEOTIDE SEQUENCE [LARGE SCALE GENOMIC DNA]</scope>
    <source>
        <strain evidence="2 3">DSM 18116</strain>
    </source>
</reference>
<accession>A0A4Q7MVK9</accession>
<keyword evidence="3" id="KW-1185">Reference proteome</keyword>
<feature type="chain" id="PRO_5020837314" description="Tail specific protease domain-containing protein" evidence="1">
    <location>
        <begin position="31"/>
        <end position="189"/>
    </location>
</feature>
<feature type="signal peptide" evidence="1">
    <location>
        <begin position="1"/>
        <end position="30"/>
    </location>
</feature>
<sequence>MLFRSTAQFRKMAAVFILAGTLASCGGGPAAPPERKKFPMFTDNGQAADIPLFSLATPDAKSGLPFATGSVDLSTDGGASSYYSLSLPDPNYDSLALSLVNNYKPLALSFLSQWAKQSNGKGFIIDLRSNAINGNRQDYSVEFAGNTVPVVLLWDNRSASRAETFLNSAQQISGFSISAKKKANNNSCF</sequence>
<dbReference type="InterPro" id="IPR029045">
    <property type="entry name" value="ClpP/crotonase-like_dom_sf"/>
</dbReference>
<protein>
    <recommendedName>
        <fullName evidence="4">Tail specific protease domain-containing protein</fullName>
    </recommendedName>
</protein>
<evidence type="ECO:0008006" key="4">
    <source>
        <dbReference type="Google" id="ProtNLM"/>
    </source>
</evidence>
<evidence type="ECO:0000313" key="3">
    <source>
        <dbReference type="Proteomes" id="UP000293874"/>
    </source>
</evidence>